<sequence>MGQDSSKLTRTEARQLAAILPFSEQEINRLYARFCQLDKDKSGTVSADEMTAIPELAMNPLAQRIVAVIDPEGGTGINFKQFASALSVFCKDTKRDMKLNFAFQVYDVDGDGLLSADDLFVILKLMVGSSLPDEHIQQVVDRTILQADTIDKDGCISYEEFKRSMFHVDLDCILTIQF</sequence>
<dbReference type="InterPro" id="IPR018247">
    <property type="entry name" value="EF_Hand_1_Ca_BS"/>
</dbReference>
<evidence type="ECO:0000256" key="8">
    <source>
        <dbReference type="ARBA" id="ARBA00032848"/>
    </source>
</evidence>
<keyword evidence="1" id="KW-0479">Metal-binding</keyword>
<keyword evidence="3" id="KW-0106">Calcium</keyword>
<dbReference type="AlphaFoldDB" id="A0A507CS77"/>
<dbReference type="Pfam" id="PF13202">
    <property type="entry name" value="EF-hand_5"/>
    <property type="match status" value="1"/>
</dbReference>
<feature type="domain" description="EF-hand" evidence="9">
    <location>
        <begin position="25"/>
        <end position="60"/>
    </location>
</feature>
<dbReference type="PANTHER" id="PTHR45942">
    <property type="entry name" value="PROTEIN PHOSPATASE 3 REGULATORY SUBUNIT B ALPHA ISOFORM TYPE 1"/>
    <property type="match status" value="1"/>
</dbReference>
<dbReference type="GO" id="GO:0005509">
    <property type="term" value="F:calcium ion binding"/>
    <property type="evidence" value="ECO:0007669"/>
    <property type="project" value="InterPro"/>
</dbReference>
<protein>
    <recommendedName>
        <fullName evidence="6">Calcineurin subunit B</fullName>
    </recommendedName>
    <alternativeName>
        <fullName evidence="7">Calcineurin regulatory subunit</fullName>
    </alternativeName>
    <alternativeName>
        <fullName evidence="8">Protein phosphatase 2B regulatory subunit</fullName>
    </alternativeName>
</protein>
<comment type="caution">
    <text evidence="10">The sequence shown here is derived from an EMBL/GenBank/DDBJ whole genome shotgun (WGS) entry which is preliminary data.</text>
</comment>
<dbReference type="Pfam" id="PF13499">
    <property type="entry name" value="EF-hand_7"/>
    <property type="match status" value="1"/>
</dbReference>
<keyword evidence="2" id="KW-0677">Repeat</keyword>
<gene>
    <name evidence="10" type="ORF">SeMB42_g05311</name>
</gene>
<dbReference type="EMBL" id="QEAN01000248">
    <property type="protein sequence ID" value="TPX42004.1"/>
    <property type="molecule type" value="Genomic_DNA"/>
</dbReference>
<dbReference type="STRING" id="286115.A0A507CS77"/>
<evidence type="ECO:0000256" key="6">
    <source>
        <dbReference type="ARBA" id="ARBA00023832"/>
    </source>
</evidence>
<evidence type="ECO:0000256" key="5">
    <source>
        <dbReference type="ARBA" id="ARBA00023792"/>
    </source>
</evidence>
<dbReference type="Proteomes" id="UP000317494">
    <property type="component" value="Unassembled WGS sequence"/>
</dbReference>
<dbReference type="CDD" id="cd00051">
    <property type="entry name" value="EFh"/>
    <property type="match status" value="1"/>
</dbReference>
<dbReference type="PROSITE" id="PS00018">
    <property type="entry name" value="EF_HAND_1"/>
    <property type="match status" value="2"/>
</dbReference>
<feature type="domain" description="EF-hand" evidence="9">
    <location>
        <begin position="94"/>
        <end position="129"/>
    </location>
</feature>
<evidence type="ECO:0000259" key="9">
    <source>
        <dbReference type="PROSITE" id="PS50222"/>
    </source>
</evidence>
<dbReference type="SMART" id="SM00054">
    <property type="entry name" value="EFh"/>
    <property type="match status" value="3"/>
</dbReference>
<evidence type="ECO:0000256" key="1">
    <source>
        <dbReference type="ARBA" id="ARBA00022723"/>
    </source>
</evidence>
<dbReference type="SUPFAM" id="SSF47473">
    <property type="entry name" value="EF-hand"/>
    <property type="match status" value="1"/>
</dbReference>
<evidence type="ECO:0000256" key="2">
    <source>
        <dbReference type="ARBA" id="ARBA00022737"/>
    </source>
</evidence>
<comment type="similarity">
    <text evidence="4">Belongs to the calcineurin regulatory subunit family.</text>
</comment>
<feature type="domain" description="EF-hand" evidence="9">
    <location>
        <begin position="151"/>
        <end position="171"/>
    </location>
</feature>
<dbReference type="VEuPathDB" id="FungiDB:SeMB42_g05311"/>
<dbReference type="Gene3D" id="1.10.238.10">
    <property type="entry name" value="EF-hand"/>
    <property type="match status" value="1"/>
</dbReference>
<evidence type="ECO:0000313" key="11">
    <source>
        <dbReference type="Proteomes" id="UP000317494"/>
    </source>
</evidence>
<dbReference type="InterPro" id="IPR002048">
    <property type="entry name" value="EF_hand_dom"/>
</dbReference>
<keyword evidence="11" id="KW-1185">Reference proteome</keyword>
<evidence type="ECO:0000313" key="10">
    <source>
        <dbReference type="EMBL" id="TPX42004.1"/>
    </source>
</evidence>
<dbReference type="FunFam" id="1.10.238.10:FF:000001">
    <property type="entry name" value="Calmodulin 1"/>
    <property type="match status" value="1"/>
</dbReference>
<evidence type="ECO:0000256" key="3">
    <source>
        <dbReference type="ARBA" id="ARBA00022837"/>
    </source>
</evidence>
<proteinExistence type="inferred from homology"/>
<organism evidence="10 11">
    <name type="scientific">Synchytrium endobioticum</name>
    <dbReference type="NCBI Taxonomy" id="286115"/>
    <lineage>
        <taxon>Eukaryota</taxon>
        <taxon>Fungi</taxon>
        <taxon>Fungi incertae sedis</taxon>
        <taxon>Chytridiomycota</taxon>
        <taxon>Chytridiomycota incertae sedis</taxon>
        <taxon>Chytridiomycetes</taxon>
        <taxon>Synchytriales</taxon>
        <taxon>Synchytriaceae</taxon>
        <taxon>Synchytrium</taxon>
    </lineage>
</organism>
<accession>A0A507CS77</accession>
<dbReference type="InterPro" id="IPR011992">
    <property type="entry name" value="EF-hand-dom_pair"/>
</dbReference>
<dbReference type="PROSITE" id="PS50222">
    <property type="entry name" value="EF_HAND_2"/>
    <property type="match status" value="3"/>
</dbReference>
<evidence type="ECO:0000256" key="4">
    <source>
        <dbReference type="ARBA" id="ARBA00023774"/>
    </source>
</evidence>
<name>A0A507CS77_9FUNG</name>
<reference evidence="10 11" key="1">
    <citation type="journal article" date="2019" name="Sci. Rep.">
        <title>Comparative genomics of chytrid fungi reveal insights into the obligate biotrophic and pathogenic lifestyle of Synchytrium endobioticum.</title>
        <authorList>
            <person name="van de Vossenberg B.T.L.H."/>
            <person name="Warris S."/>
            <person name="Nguyen H.D.T."/>
            <person name="van Gent-Pelzer M.P.E."/>
            <person name="Joly D.L."/>
            <person name="van de Geest H.C."/>
            <person name="Bonants P.J.M."/>
            <person name="Smith D.S."/>
            <person name="Levesque C.A."/>
            <person name="van der Lee T.A.J."/>
        </authorList>
    </citation>
    <scope>NUCLEOTIDE SEQUENCE [LARGE SCALE GENOMIC DNA]</scope>
    <source>
        <strain evidence="10 11">MB42</strain>
    </source>
</reference>
<evidence type="ECO:0000256" key="7">
    <source>
        <dbReference type="ARBA" id="ARBA00031295"/>
    </source>
</evidence>
<comment type="subunit">
    <text evidence="5">Composed of a catalytic subunit (A) and a regulatory subunit (B).</text>
</comment>